<evidence type="ECO:0000313" key="2">
    <source>
        <dbReference type="Proteomes" id="UP000800093"/>
    </source>
</evidence>
<reference evidence="2" key="1">
    <citation type="journal article" date="2020" name="Stud. Mycol.">
        <title>101 Dothideomycetes genomes: A test case for predicting lifestyles and emergence of pathogens.</title>
        <authorList>
            <person name="Haridas S."/>
            <person name="Albert R."/>
            <person name="Binder M."/>
            <person name="Bloem J."/>
            <person name="LaButti K."/>
            <person name="Salamov A."/>
            <person name="Andreopoulos B."/>
            <person name="Baker S."/>
            <person name="Barry K."/>
            <person name="Bills G."/>
            <person name="Bluhm B."/>
            <person name="Cannon C."/>
            <person name="Castanera R."/>
            <person name="Culley D."/>
            <person name="Daum C."/>
            <person name="Ezra D."/>
            <person name="Gonzalez J."/>
            <person name="Henrissat B."/>
            <person name="Kuo A."/>
            <person name="Liang C."/>
            <person name="Lipzen A."/>
            <person name="Lutzoni F."/>
            <person name="Magnuson J."/>
            <person name="Mondo S."/>
            <person name="Nolan M."/>
            <person name="Ohm R."/>
            <person name="Pangilinan J."/>
            <person name="Park H.-J."/>
            <person name="Ramirez L."/>
            <person name="Alfaro M."/>
            <person name="Sun H."/>
            <person name="Tritt A."/>
            <person name="Yoshinaga Y."/>
            <person name="Zwiers L.-H."/>
            <person name="Turgeon B."/>
            <person name="Goodwin S."/>
            <person name="Spatafora J."/>
            <person name="Crous P."/>
            <person name="Grigoriev I."/>
        </authorList>
    </citation>
    <scope>NUCLEOTIDE SEQUENCE [LARGE SCALE GENOMIC DNA]</scope>
    <source>
        <strain evidence="2">CBS 304.66</strain>
    </source>
</reference>
<keyword evidence="2" id="KW-1185">Reference proteome</keyword>
<comment type="caution">
    <text evidence="1">The sequence shown here is derived from an EMBL/GenBank/DDBJ whole genome shotgun (WGS) entry which is preliminary data.</text>
</comment>
<dbReference type="InterPro" id="IPR039535">
    <property type="entry name" value="ASST-like"/>
</dbReference>
<dbReference type="Pfam" id="PF14269">
    <property type="entry name" value="Arylsulfotran_2"/>
    <property type="match status" value="1"/>
</dbReference>
<protein>
    <submittedName>
        <fullName evidence="1">Uncharacterized protein</fullName>
    </submittedName>
</protein>
<gene>
    <name evidence="1" type="ORF">CC78DRAFT_587647</name>
</gene>
<organism evidence="1 2">
    <name type="scientific">Lojkania enalia</name>
    <dbReference type="NCBI Taxonomy" id="147567"/>
    <lineage>
        <taxon>Eukaryota</taxon>
        <taxon>Fungi</taxon>
        <taxon>Dikarya</taxon>
        <taxon>Ascomycota</taxon>
        <taxon>Pezizomycotina</taxon>
        <taxon>Dothideomycetes</taxon>
        <taxon>Pleosporomycetidae</taxon>
        <taxon>Pleosporales</taxon>
        <taxon>Pleosporales incertae sedis</taxon>
        <taxon>Lojkania</taxon>
    </lineage>
</organism>
<proteinExistence type="predicted"/>
<dbReference type="OrthoDB" id="5427350at2759"/>
<evidence type="ECO:0000313" key="1">
    <source>
        <dbReference type="EMBL" id="KAF2258017.1"/>
    </source>
</evidence>
<dbReference type="Proteomes" id="UP000800093">
    <property type="component" value="Unassembled WGS sequence"/>
</dbReference>
<sequence>MAVGAPIVESGALTYSIVQIFDNTYTLIYSVVMTDPTLTFAAGDWNFLVDSRENAIEWQLRGHGGEDLALNEAGHFSYQHDTRLHEHHGELLLRMFDDRNNLVPPYVPSEGDLLSLDLFSGSMQVDSMGKSEKYVGYGS</sequence>
<accession>A0A9P4JYG6</accession>
<dbReference type="EMBL" id="ML986796">
    <property type="protein sequence ID" value="KAF2258017.1"/>
    <property type="molecule type" value="Genomic_DNA"/>
</dbReference>
<name>A0A9P4JYG6_9PLEO</name>
<dbReference type="AlphaFoldDB" id="A0A9P4JYG6"/>